<comment type="cofactor">
    <cofactor evidence="6">
        <name>[2Fe-2S] cluster</name>
        <dbReference type="ChEBI" id="CHEBI:190135"/>
    </cofactor>
</comment>
<dbReference type="OrthoDB" id="9807941at2"/>
<evidence type="ECO:0000313" key="9">
    <source>
        <dbReference type="Proteomes" id="UP000005632"/>
    </source>
</evidence>
<dbReference type="RefSeq" id="WP_014268910.1">
    <property type="nucleotide sequence ID" value="NC_016633.1"/>
</dbReference>
<keyword evidence="3 7" id="KW-0479">Metal-binding</keyword>
<proteinExistence type="inferred from homology"/>
<evidence type="ECO:0000256" key="7">
    <source>
        <dbReference type="PIRSR" id="PIRSR000216-1"/>
    </source>
</evidence>
<dbReference type="PIRSF" id="PIRSF000216">
    <property type="entry name" value="NADH_DH_24kDa"/>
    <property type="match status" value="1"/>
</dbReference>
<dbReference type="CDD" id="cd03064">
    <property type="entry name" value="TRX_Fd_NuoE"/>
    <property type="match status" value="1"/>
</dbReference>
<name>G8QU91_SPHPG</name>
<feature type="binding site" evidence="7">
    <location>
        <position position="91"/>
    </location>
    <ligand>
        <name>[2Fe-2S] cluster</name>
        <dbReference type="ChEBI" id="CHEBI:190135"/>
    </ligand>
</feature>
<keyword evidence="8" id="KW-0830">Ubiquinone</keyword>
<dbReference type="EMBL" id="CP003155">
    <property type="protein sequence ID" value="AEV28061.1"/>
    <property type="molecule type" value="Genomic_DNA"/>
</dbReference>
<feature type="binding site" evidence="7">
    <location>
        <position position="86"/>
    </location>
    <ligand>
        <name>[2Fe-2S] cluster</name>
        <dbReference type="ChEBI" id="CHEBI:190135"/>
    </ligand>
</feature>
<reference evidence="8 9" key="1">
    <citation type="submission" date="2011-11" db="EMBL/GenBank/DDBJ databases">
        <title>Complete sequence of Spirochaeta sp. grapes.</title>
        <authorList>
            <consortium name="US DOE Joint Genome Institute"/>
            <person name="Lucas S."/>
            <person name="Han J."/>
            <person name="Lapidus A."/>
            <person name="Cheng J.-F."/>
            <person name="Goodwin L."/>
            <person name="Pitluck S."/>
            <person name="Peters L."/>
            <person name="Ovchinnikova G."/>
            <person name="Munk A.C."/>
            <person name="Detter J.C."/>
            <person name="Han C."/>
            <person name="Tapia R."/>
            <person name="Land M."/>
            <person name="Hauser L."/>
            <person name="Kyrpides N."/>
            <person name="Ivanova N."/>
            <person name="Pagani I."/>
            <person name="Ritalahtilisa K."/>
            <person name="Loeffler F."/>
            <person name="Woyke T."/>
        </authorList>
    </citation>
    <scope>NUCLEOTIDE SEQUENCE [LARGE SCALE GENOMIC DNA]</scope>
    <source>
        <strain evidence="9">ATCC BAA-1885 / DSM 22778 / Grapes</strain>
    </source>
</reference>
<keyword evidence="5 7" id="KW-0411">Iron-sulfur</keyword>
<dbReference type="GO" id="GO:0051537">
    <property type="term" value="F:2 iron, 2 sulfur cluster binding"/>
    <property type="evidence" value="ECO:0007669"/>
    <property type="project" value="UniProtKB-KW"/>
</dbReference>
<dbReference type="PANTHER" id="PTHR43342">
    <property type="entry name" value="NADH-QUINONE OXIDOREDUCTASE, E SUBUNIT"/>
    <property type="match status" value="1"/>
</dbReference>
<keyword evidence="4 7" id="KW-0408">Iron</keyword>
<dbReference type="InterPro" id="IPR002023">
    <property type="entry name" value="NuoE-like"/>
</dbReference>
<evidence type="ECO:0000256" key="2">
    <source>
        <dbReference type="ARBA" id="ARBA00022714"/>
    </source>
</evidence>
<dbReference type="InterPro" id="IPR041921">
    <property type="entry name" value="NuoE_N"/>
</dbReference>
<feature type="binding site" evidence="7">
    <location>
        <position position="139"/>
    </location>
    <ligand>
        <name>[2Fe-2S] cluster</name>
        <dbReference type="ChEBI" id="CHEBI:190135"/>
    </ligand>
</feature>
<evidence type="ECO:0000256" key="5">
    <source>
        <dbReference type="ARBA" id="ARBA00023014"/>
    </source>
</evidence>
<accession>G8QU91</accession>
<sequence length="173" mass="19470">MHETNTSPLDTNRYDTIIEKYKNRPGALLSVLEEVQRISPHTYLNEYSLSYIAIHMHIPLSQVYSVVTFYSFFNLKPQGRHTITVCRGTACHTRGSKPLLEDVLRSLGLHEQNDSDGTSYYTTEDMQFSVRTVACFGQCALAPVIAIDGVIYSKMTSKKIVDLLKGYKKKAGA</sequence>
<organism evidence="8 9">
    <name type="scientific">Sphaerochaeta pleomorpha (strain ATCC BAA-1885 / DSM 22778 / Grapes)</name>
    <dbReference type="NCBI Taxonomy" id="158190"/>
    <lineage>
        <taxon>Bacteria</taxon>
        <taxon>Pseudomonadati</taxon>
        <taxon>Spirochaetota</taxon>
        <taxon>Spirochaetia</taxon>
        <taxon>Spirochaetales</taxon>
        <taxon>Sphaerochaetaceae</taxon>
        <taxon>Sphaerochaeta</taxon>
    </lineage>
</organism>
<evidence type="ECO:0000313" key="8">
    <source>
        <dbReference type="EMBL" id="AEV28061.1"/>
    </source>
</evidence>
<dbReference type="Gene3D" id="1.10.10.1590">
    <property type="entry name" value="NADH-quinone oxidoreductase subunit E"/>
    <property type="match status" value="1"/>
</dbReference>
<dbReference type="InterPro" id="IPR028431">
    <property type="entry name" value="NADP_DH_HndA-like"/>
</dbReference>
<evidence type="ECO:0000256" key="3">
    <source>
        <dbReference type="ARBA" id="ARBA00022723"/>
    </source>
</evidence>
<evidence type="ECO:0000256" key="6">
    <source>
        <dbReference type="ARBA" id="ARBA00034078"/>
    </source>
</evidence>
<gene>
    <name evidence="8" type="ordered locus">SpiGrapes_0198</name>
</gene>
<dbReference type="AlphaFoldDB" id="G8QU91"/>
<dbReference type="eggNOG" id="COG1905">
    <property type="taxonomic scope" value="Bacteria"/>
</dbReference>
<dbReference type="PANTHER" id="PTHR43342:SF1">
    <property type="entry name" value="BIFURCATING [FEFE] HYDROGENASE GAMMA SUBUNIT"/>
    <property type="match status" value="1"/>
</dbReference>
<comment type="cofactor">
    <cofactor evidence="7">
        <name>[2Fe-2S] cluster</name>
        <dbReference type="ChEBI" id="CHEBI:190135"/>
    </cofactor>
    <text evidence="7">Binds 1 [2Fe-2S] cluster.</text>
</comment>
<dbReference type="SUPFAM" id="SSF52833">
    <property type="entry name" value="Thioredoxin-like"/>
    <property type="match status" value="1"/>
</dbReference>
<evidence type="ECO:0000256" key="1">
    <source>
        <dbReference type="ARBA" id="ARBA00010643"/>
    </source>
</evidence>
<dbReference type="STRING" id="158190.SpiGrapes_0198"/>
<dbReference type="HOGENOM" id="CLU_054362_2_1_12"/>
<dbReference type="Pfam" id="PF01257">
    <property type="entry name" value="2Fe-2S_thioredx"/>
    <property type="match status" value="1"/>
</dbReference>
<dbReference type="Proteomes" id="UP000005632">
    <property type="component" value="Chromosome"/>
</dbReference>
<keyword evidence="2 7" id="KW-0001">2Fe-2S</keyword>
<keyword evidence="9" id="KW-1185">Reference proteome</keyword>
<feature type="binding site" evidence="7">
    <location>
        <position position="135"/>
    </location>
    <ligand>
        <name>[2Fe-2S] cluster</name>
        <dbReference type="ChEBI" id="CHEBI:190135"/>
    </ligand>
</feature>
<dbReference type="GO" id="GO:0016491">
    <property type="term" value="F:oxidoreductase activity"/>
    <property type="evidence" value="ECO:0007669"/>
    <property type="project" value="InterPro"/>
</dbReference>
<dbReference type="Gene3D" id="3.40.30.10">
    <property type="entry name" value="Glutaredoxin"/>
    <property type="match status" value="1"/>
</dbReference>
<dbReference type="KEGG" id="sgp:SpiGrapes_0198"/>
<comment type="similarity">
    <text evidence="1">Belongs to the complex I 24 kDa subunit family.</text>
</comment>
<dbReference type="InterPro" id="IPR036249">
    <property type="entry name" value="Thioredoxin-like_sf"/>
</dbReference>
<dbReference type="InterPro" id="IPR042128">
    <property type="entry name" value="NuoE_dom"/>
</dbReference>
<dbReference type="GO" id="GO:0046872">
    <property type="term" value="F:metal ion binding"/>
    <property type="evidence" value="ECO:0007669"/>
    <property type="project" value="UniProtKB-KW"/>
</dbReference>
<evidence type="ECO:0000256" key="4">
    <source>
        <dbReference type="ARBA" id="ARBA00023004"/>
    </source>
</evidence>
<protein>
    <submittedName>
        <fullName evidence="8">NADH:ubiquinone oxidoreductase 24 kD subunit</fullName>
    </submittedName>
</protein>